<dbReference type="Proteomes" id="UP000033632">
    <property type="component" value="Unassembled WGS sequence"/>
</dbReference>
<comment type="similarity">
    <text evidence="1">Belongs to the Gfa family.</text>
</comment>
<dbReference type="STRING" id="443610.VE25_12035"/>
<sequence>MADDPLPTLQGRCLCGACTFELTGPPNWVGHCHCQSCRRATASPFTTWIGQENGSWRFTGTAPVVYQSSPGATRGFCGNCGSPMFYQSERYPNERHFYAALLDHPERVEPTKHFHADEKLPWVHLSGV</sequence>
<comment type="caution">
    <text evidence="6">The sequence shown here is derived from an EMBL/GenBank/DDBJ whole genome shotgun (WGS) entry which is preliminary data.</text>
</comment>
<dbReference type="PANTHER" id="PTHR33337:SF40">
    <property type="entry name" value="CENP-V_GFA DOMAIN-CONTAINING PROTEIN-RELATED"/>
    <property type="match status" value="1"/>
</dbReference>
<evidence type="ECO:0000259" key="5">
    <source>
        <dbReference type="PROSITE" id="PS51891"/>
    </source>
</evidence>
<dbReference type="PATRIC" id="fig|443610.3.peg.618"/>
<gene>
    <name evidence="6" type="ORF">VE25_12035</name>
</gene>
<protein>
    <recommendedName>
        <fullName evidence="5">CENP-V/GFA domain-containing protein</fullName>
    </recommendedName>
</protein>
<evidence type="ECO:0000313" key="7">
    <source>
        <dbReference type="Proteomes" id="UP000033632"/>
    </source>
</evidence>
<keyword evidence="3" id="KW-0862">Zinc</keyword>
<dbReference type="GO" id="GO:0046872">
    <property type="term" value="F:metal ion binding"/>
    <property type="evidence" value="ECO:0007669"/>
    <property type="project" value="UniProtKB-KW"/>
</dbReference>
<dbReference type="PANTHER" id="PTHR33337">
    <property type="entry name" value="GFA DOMAIN-CONTAINING PROTEIN"/>
    <property type="match status" value="1"/>
</dbReference>
<accession>A0A0F5FRT1</accession>
<dbReference type="EMBL" id="JZEX01000113">
    <property type="protein sequence ID" value="KKB11523.1"/>
    <property type="molecule type" value="Genomic_DNA"/>
</dbReference>
<feature type="domain" description="CENP-V/GFA" evidence="5">
    <location>
        <begin position="9"/>
        <end position="117"/>
    </location>
</feature>
<evidence type="ECO:0000256" key="2">
    <source>
        <dbReference type="ARBA" id="ARBA00022723"/>
    </source>
</evidence>
<dbReference type="SUPFAM" id="SSF51316">
    <property type="entry name" value="Mss4-like"/>
    <property type="match status" value="1"/>
</dbReference>
<dbReference type="GO" id="GO:0016846">
    <property type="term" value="F:carbon-sulfur lyase activity"/>
    <property type="evidence" value="ECO:0007669"/>
    <property type="project" value="InterPro"/>
</dbReference>
<dbReference type="Gene3D" id="3.90.1590.10">
    <property type="entry name" value="glutathione-dependent formaldehyde- activating enzyme (gfa)"/>
    <property type="match status" value="1"/>
</dbReference>
<keyword evidence="7" id="KW-1185">Reference proteome</keyword>
<keyword evidence="4" id="KW-0456">Lyase</keyword>
<dbReference type="PROSITE" id="PS51891">
    <property type="entry name" value="CENP_V_GFA"/>
    <property type="match status" value="1"/>
</dbReference>
<dbReference type="InterPro" id="IPR011057">
    <property type="entry name" value="Mss4-like_sf"/>
</dbReference>
<evidence type="ECO:0000256" key="4">
    <source>
        <dbReference type="ARBA" id="ARBA00023239"/>
    </source>
</evidence>
<organism evidence="6 7">
    <name type="scientific">Devosia geojensis</name>
    <dbReference type="NCBI Taxonomy" id="443610"/>
    <lineage>
        <taxon>Bacteria</taxon>
        <taxon>Pseudomonadati</taxon>
        <taxon>Pseudomonadota</taxon>
        <taxon>Alphaproteobacteria</taxon>
        <taxon>Hyphomicrobiales</taxon>
        <taxon>Devosiaceae</taxon>
        <taxon>Devosia</taxon>
    </lineage>
</organism>
<name>A0A0F5FRT1_9HYPH</name>
<reference evidence="6 7" key="1">
    <citation type="submission" date="2015-03" db="EMBL/GenBank/DDBJ databases">
        <authorList>
            <person name="Hassan Y.I."/>
            <person name="Lepp D."/>
            <person name="Li X.-Z."/>
            <person name="Zhou T."/>
        </authorList>
    </citation>
    <scope>NUCLEOTIDE SEQUENCE [LARGE SCALE GENOMIC DNA]</scope>
    <source>
        <strain evidence="6 7">BD-c194</strain>
    </source>
</reference>
<evidence type="ECO:0000313" key="6">
    <source>
        <dbReference type="EMBL" id="KKB11523.1"/>
    </source>
</evidence>
<keyword evidence="2" id="KW-0479">Metal-binding</keyword>
<dbReference type="AlphaFoldDB" id="A0A0F5FRT1"/>
<dbReference type="Pfam" id="PF04828">
    <property type="entry name" value="GFA"/>
    <property type="match status" value="1"/>
</dbReference>
<evidence type="ECO:0000256" key="1">
    <source>
        <dbReference type="ARBA" id="ARBA00005495"/>
    </source>
</evidence>
<dbReference type="InterPro" id="IPR006913">
    <property type="entry name" value="CENP-V/GFA"/>
</dbReference>
<proteinExistence type="inferred from homology"/>
<evidence type="ECO:0000256" key="3">
    <source>
        <dbReference type="ARBA" id="ARBA00022833"/>
    </source>
</evidence>